<dbReference type="PANTHER" id="PTHR30001">
    <property type="entry name" value="RIBONUCLEASE"/>
    <property type="match status" value="1"/>
</dbReference>
<keyword evidence="8" id="KW-1185">Reference proteome</keyword>
<dbReference type="InterPro" id="IPR003029">
    <property type="entry name" value="S1_domain"/>
</dbReference>
<evidence type="ECO:0000256" key="5">
    <source>
        <dbReference type="ARBA" id="ARBA00022884"/>
    </source>
</evidence>
<dbReference type="NCBIfam" id="TIGR00757">
    <property type="entry name" value="RNaseEG"/>
    <property type="match status" value="1"/>
</dbReference>
<accession>A0A3A1UZB5</accession>
<dbReference type="InterPro" id="IPR019307">
    <property type="entry name" value="RNA-bd_AU-1/RNase_E/G"/>
</dbReference>
<dbReference type="SMART" id="SM00316">
    <property type="entry name" value="S1"/>
    <property type="match status" value="1"/>
</dbReference>
<name>A0A3A1UZB5_9BACL</name>
<dbReference type="Proteomes" id="UP000266482">
    <property type="component" value="Unassembled WGS sequence"/>
</dbReference>
<organism evidence="7 8">
    <name type="scientific">Paenibacillus nanensis</name>
    <dbReference type="NCBI Taxonomy" id="393251"/>
    <lineage>
        <taxon>Bacteria</taxon>
        <taxon>Bacillati</taxon>
        <taxon>Bacillota</taxon>
        <taxon>Bacilli</taxon>
        <taxon>Bacillales</taxon>
        <taxon>Paenibacillaceae</taxon>
        <taxon>Paenibacillus</taxon>
    </lineage>
</organism>
<keyword evidence="5" id="KW-0694">RNA-binding</keyword>
<evidence type="ECO:0000259" key="6">
    <source>
        <dbReference type="PROSITE" id="PS50126"/>
    </source>
</evidence>
<dbReference type="GO" id="GO:0003723">
    <property type="term" value="F:RNA binding"/>
    <property type="evidence" value="ECO:0007669"/>
    <property type="project" value="UniProtKB-KW"/>
</dbReference>
<sequence>MHVNGDALQTAVLQDGKLVEFFMERTGGASLVGNVYKGKIVNVLPGMEAAFVDIGLGKNAFLYIDEMLHPNADKQPKHKPSVTELARPGQELVVQVVKDPLRGKGARVTTHFNLAGRWLVYMPQADYVGVSKRISNEAERERLRTLGDRLRRNHEGIIMRTAAEGEDEAALESDVIRLRDLWQSVEERAAELQAPALLHSEAGLLQRVIRDTLTPDVDEIWIDNPSVFPEAAKLLKRMAPALEDRLRLYKHSGNQGLFQEFRVTSQAQEAFSRRIPMENGGYLIWEETEALTVIDVNTGKYTGTDNLEDTVFRTNLEAAELIARLLRVRDVGGIVIIDYIDMQQEDSRAKILARMVEEARRDSTKCTIVGWTKLGLMELTRKKARESGSLESNEVCKTCGRSLQEHSHRG</sequence>
<dbReference type="PANTHER" id="PTHR30001:SF0">
    <property type="entry name" value="RIBONUCLEASE G"/>
    <property type="match status" value="1"/>
</dbReference>
<keyword evidence="4" id="KW-0460">Magnesium</keyword>
<dbReference type="InterPro" id="IPR012340">
    <property type="entry name" value="NA-bd_OB-fold"/>
</dbReference>
<evidence type="ECO:0000256" key="2">
    <source>
        <dbReference type="ARBA" id="ARBA00022723"/>
    </source>
</evidence>
<evidence type="ECO:0000256" key="4">
    <source>
        <dbReference type="ARBA" id="ARBA00022842"/>
    </source>
</evidence>
<protein>
    <submittedName>
        <fullName evidence="7">Rne/Rng family ribonuclease</fullName>
    </submittedName>
</protein>
<feature type="domain" description="S1 motif" evidence="6">
    <location>
        <begin position="33"/>
        <end position="117"/>
    </location>
</feature>
<dbReference type="Pfam" id="PF10150">
    <property type="entry name" value="RNase_E_G"/>
    <property type="match status" value="1"/>
</dbReference>
<dbReference type="GO" id="GO:0004540">
    <property type="term" value="F:RNA nuclease activity"/>
    <property type="evidence" value="ECO:0007669"/>
    <property type="project" value="InterPro"/>
</dbReference>
<evidence type="ECO:0000256" key="3">
    <source>
        <dbReference type="ARBA" id="ARBA00022801"/>
    </source>
</evidence>
<dbReference type="GO" id="GO:0046872">
    <property type="term" value="F:metal ion binding"/>
    <property type="evidence" value="ECO:0007669"/>
    <property type="project" value="UniProtKB-KW"/>
</dbReference>
<evidence type="ECO:0000256" key="1">
    <source>
        <dbReference type="ARBA" id="ARBA00001946"/>
    </source>
</evidence>
<keyword evidence="3" id="KW-0378">Hydrolase</keyword>
<dbReference type="AlphaFoldDB" id="A0A3A1UZB5"/>
<gene>
    <name evidence="7" type="ORF">D3P08_19930</name>
</gene>
<dbReference type="Gene3D" id="2.40.50.140">
    <property type="entry name" value="Nucleic acid-binding proteins"/>
    <property type="match status" value="1"/>
</dbReference>
<evidence type="ECO:0000313" key="7">
    <source>
        <dbReference type="EMBL" id="RIX50620.1"/>
    </source>
</evidence>
<dbReference type="GO" id="GO:0006364">
    <property type="term" value="P:rRNA processing"/>
    <property type="evidence" value="ECO:0007669"/>
    <property type="project" value="TreeGrafter"/>
</dbReference>
<dbReference type="InterPro" id="IPR004659">
    <property type="entry name" value="RNase_E/G"/>
</dbReference>
<comment type="caution">
    <text evidence="7">The sequence shown here is derived from an EMBL/GenBank/DDBJ whole genome shotgun (WGS) entry which is preliminary data.</text>
</comment>
<dbReference type="GO" id="GO:0005737">
    <property type="term" value="C:cytoplasm"/>
    <property type="evidence" value="ECO:0007669"/>
    <property type="project" value="TreeGrafter"/>
</dbReference>
<dbReference type="CDD" id="cd04453">
    <property type="entry name" value="S1_RNase_E"/>
    <property type="match status" value="1"/>
</dbReference>
<keyword evidence="2" id="KW-0479">Metal-binding</keyword>
<dbReference type="GO" id="GO:0016787">
    <property type="term" value="F:hydrolase activity"/>
    <property type="evidence" value="ECO:0007669"/>
    <property type="project" value="UniProtKB-KW"/>
</dbReference>
<reference evidence="7 8" key="1">
    <citation type="submission" date="2018-09" db="EMBL/GenBank/DDBJ databases">
        <title>Paenibacillus aracenensis nov. sp. isolated from a cave in southern Spain.</title>
        <authorList>
            <person name="Jurado V."/>
            <person name="Gutierrez-Patricio S."/>
            <person name="Gonzalez-Pimentel J.L."/>
            <person name="Miller A.Z."/>
            <person name="Laiz L."/>
            <person name="Saiz-Jimenez C."/>
        </authorList>
    </citation>
    <scope>NUCLEOTIDE SEQUENCE [LARGE SCALE GENOMIC DNA]</scope>
    <source>
        <strain evidence="7 8">DSM 22867</strain>
    </source>
</reference>
<dbReference type="SUPFAM" id="SSF50249">
    <property type="entry name" value="Nucleic acid-binding proteins"/>
    <property type="match status" value="1"/>
</dbReference>
<dbReference type="OrthoDB" id="9804278at2"/>
<dbReference type="PROSITE" id="PS50126">
    <property type="entry name" value="S1"/>
    <property type="match status" value="1"/>
</dbReference>
<evidence type="ECO:0000313" key="8">
    <source>
        <dbReference type="Proteomes" id="UP000266482"/>
    </source>
</evidence>
<comment type="cofactor">
    <cofactor evidence="1">
        <name>Mg(2+)</name>
        <dbReference type="ChEBI" id="CHEBI:18420"/>
    </cofactor>
</comment>
<proteinExistence type="predicted"/>
<dbReference type="EMBL" id="QXQA01000014">
    <property type="protein sequence ID" value="RIX50620.1"/>
    <property type="molecule type" value="Genomic_DNA"/>
</dbReference>